<evidence type="ECO:0000313" key="1">
    <source>
        <dbReference type="EMBL" id="EAR84884.2"/>
    </source>
</evidence>
<name>I7LTA3_TETTS</name>
<protein>
    <submittedName>
        <fullName evidence="1">MyTH4 domain protein</fullName>
    </submittedName>
</protein>
<dbReference type="RefSeq" id="XP_001032547.2">
    <property type="nucleotide sequence ID" value="XM_001032547.2"/>
</dbReference>
<dbReference type="InterPro" id="IPR038185">
    <property type="entry name" value="MyTH4_dom_sf"/>
</dbReference>
<dbReference type="AlphaFoldDB" id="I7LTA3"/>
<dbReference type="Gene3D" id="1.25.40.530">
    <property type="entry name" value="MyTH4 domain"/>
    <property type="match status" value="1"/>
</dbReference>
<dbReference type="KEGG" id="tet:TTHERM_00600760"/>
<dbReference type="EMBL" id="GG662620">
    <property type="protein sequence ID" value="EAR84884.2"/>
    <property type="molecule type" value="Genomic_DNA"/>
</dbReference>
<gene>
    <name evidence="1" type="ORF">TTHERM_00600760</name>
</gene>
<keyword evidence="2" id="KW-1185">Reference proteome</keyword>
<organism evidence="1 2">
    <name type="scientific">Tetrahymena thermophila (strain SB210)</name>
    <dbReference type="NCBI Taxonomy" id="312017"/>
    <lineage>
        <taxon>Eukaryota</taxon>
        <taxon>Sar</taxon>
        <taxon>Alveolata</taxon>
        <taxon>Ciliophora</taxon>
        <taxon>Intramacronucleata</taxon>
        <taxon>Oligohymenophorea</taxon>
        <taxon>Hymenostomatida</taxon>
        <taxon>Tetrahymenina</taxon>
        <taxon>Tetrahymenidae</taxon>
        <taxon>Tetrahymena</taxon>
    </lineage>
</organism>
<accession>I7LTA3</accession>
<evidence type="ECO:0000313" key="2">
    <source>
        <dbReference type="Proteomes" id="UP000009168"/>
    </source>
</evidence>
<proteinExistence type="predicted"/>
<sequence length="726" mass="86373">MSKIYTPVKNLNSQGDFSSFSSVCFESQSNFQQKQNIFEFINDNSCVINSLNSQETQLYCESINSIDKPLEKNVKQILSDIEYDVNKCPHLHKKQQTNQTRKSNFTQNCIFAPNDEFYNIFESQSADQTYEYRLEDVQLYKENATQIITILDLKERPNNIPIDQDSLDLKFETSQGISQEMFALIKAHTPEYVYSNIFQLNKRKTLLGFKKSFKDIMTFQDSSISTTSLIDLNNEQESKQAVRHFSVLFHQMCLKKDVDCYAYDKYQENDQKYKEKIEKEKNMKKIVIQYLLQLGENKKESFINEMYTQVIKQMRNNLQQVQLFDLLNYLKCLLFCYSPNDKILLCLLNVLLIEFPKQKTWQDITPVLKQINTVIPAVLRRFQDDKYKCKKTVSISTLSKPYLDLIINNKQLMFPIFFSTGSIVLVHIEQYETIFDLKTKILQQLKINSTRFNEDQFIIYDVEKFENNLTRKIALDYEYVWDIMLEWEHIRNKKKMQGNDDYFQFLMIKSIVPFQMTENDQISIKLNFSQIFYDIYTIYPQYFSDIEKLARAYAFLQNVLRSSNIDQELPIFFSEHQKDQIIPMIKNIYELINKNYNQLQSKYNFTNIGKTSIYYDATEITAEYCFNSAKQHYQQSSLIFKPTSFIILNSDQQTYIQYYYKDIKQISHKDEINTIITMKDETVHQIKSEKSFQIEYIIMKYQQLFQKDQLIPINLNSDNIQKLLSI</sequence>
<reference evidence="2" key="1">
    <citation type="journal article" date="2006" name="PLoS Biol.">
        <title>Macronuclear genome sequence of the ciliate Tetrahymena thermophila, a model eukaryote.</title>
        <authorList>
            <person name="Eisen J.A."/>
            <person name="Coyne R.S."/>
            <person name="Wu M."/>
            <person name="Wu D."/>
            <person name="Thiagarajan M."/>
            <person name="Wortman J.R."/>
            <person name="Badger J.H."/>
            <person name="Ren Q."/>
            <person name="Amedeo P."/>
            <person name="Jones K.M."/>
            <person name="Tallon L.J."/>
            <person name="Delcher A.L."/>
            <person name="Salzberg S.L."/>
            <person name="Silva J.C."/>
            <person name="Haas B.J."/>
            <person name="Majoros W.H."/>
            <person name="Farzad M."/>
            <person name="Carlton J.M."/>
            <person name="Smith R.K. Jr."/>
            <person name="Garg J."/>
            <person name="Pearlman R.E."/>
            <person name="Karrer K.M."/>
            <person name="Sun L."/>
            <person name="Manning G."/>
            <person name="Elde N.C."/>
            <person name="Turkewitz A.P."/>
            <person name="Asai D.J."/>
            <person name="Wilkes D.E."/>
            <person name="Wang Y."/>
            <person name="Cai H."/>
            <person name="Collins K."/>
            <person name="Stewart B.A."/>
            <person name="Lee S.R."/>
            <person name="Wilamowska K."/>
            <person name="Weinberg Z."/>
            <person name="Ruzzo W.L."/>
            <person name="Wloga D."/>
            <person name="Gaertig J."/>
            <person name="Frankel J."/>
            <person name="Tsao C.-C."/>
            <person name="Gorovsky M.A."/>
            <person name="Keeling P.J."/>
            <person name="Waller R.F."/>
            <person name="Patron N.J."/>
            <person name="Cherry J.M."/>
            <person name="Stover N.A."/>
            <person name="Krieger C.J."/>
            <person name="del Toro C."/>
            <person name="Ryder H.F."/>
            <person name="Williamson S.C."/>
            <person name="Barbeau R.A."/>
            <person name="Hamilton E.P."/>
            <person name="Orias E."/>
        </authorList>
    </citation>
    <scope>NUCLEOTIDE SEQUENCE [LARGE SCALE GENOMIC DNA]</scope>
    <source>
        <strain evidence="2">SB210</strain>
    </source>
</reference>
<dbReference type="Proteomes" id="UP000009168">
    <property type="component" value="Unassembled WGS sequence"/>
</dbReference>
<dbReference type="GeneID" id="7839390"/>
<dbReference type="InParanoid" id="I7LTA3"/>